<gene>
    <name evidence="1" type="ORF">S01H4_04620</name>
</gene>
<proteinExistence type="predicted"/>
<dbReference type="EMBL" id="BART01001255">
    <property type="protein sequence ID" value="GAG65436.1"/>
    <property type="molecule type" value="Genomic_DNA"/>
</dbReference>
<dbReference type="AlphaFoldDB" id="X1B0B3"/>
<reference evidence="1" key="1">
    <citation type="journal article" date="2014" name="Front. Microbiol.">
        <title>High frequency of phylogenetically diverse reductive dehalogenase-homologous genes in deep subseafloor sedimentary metagenomes.</title>
        <authorList>
            <person name="Kawai M."/>
            <person name="Futagami T."/>
            <person name="Toyoda A."/>
            <person name="Takaki Y."/>
            <person name="Nishi S."/>
            <person name="Hori S."/>
            <person name="Arai W."/>
            <person name="Tsubouchi T."/>
            <person name="Morono Y."/>
            <person name="Uchiyama I."/>
            <person name="Ito T."/>
            <person name="Fujiyama A."/>
            <person name="Inagaki F."/>
            <person name="Takami H."/>
        </authorList>
    </citation>
    <scope>NUCLEOTIDE SEQUENCE</scope>
    <source>
        <strain evidence="1">Expedition CK06-06</strain>
    </source>
</reference>
<accession>X1B0B3</accession>
<evidence type="ECO:0000313" key="1">
    <source>
        <dbReference type="EMBL" id="GAG65436.1"/>
    </source>
</evidence>
<sequence>MSNGAFTWSPEFQKLMPGLRERYGHLLKYPRGITPEEREAIIGYTLRGVKSGERGRIEAKRKGLSRMGLLGTGAEFEEEEKERRYTGEQVAEVRKGFAVEDIQNRLNALMTTTGGAQSLLGTLMQTEQVPEVLSAGRRSEARASLDQLMNYLGLTMGGAGQYLGPYGQGIFAQAGGQGGGGMNFLPWLMYLLMSGKGGTKTTIGESPLPGARSLPGVDYNIPGDYGSYGWGG</sequence>
<protein>
    <submittedName>
        <fullName evidence="1">Uncharacterized protein</fullName>
    </submittedName>
</protein>
<name>X1B0B3_9ZZZZ</name>
<comment type="caution">
    <text evidence="1">The sequence shown here is derived from an EMBL/GenBank/DDBJ whole genome shotgun (WGS) entry which is preliminary data.</text>
</comment>
<organism evidence="1">
    <name type="scientific">marine sediment metagenome</name>
    <dbReference type="NCBI Taxonomy" id="412755"/>
    <lineage>
        <taxon>unclassified sequences</taxon>
        <taxon>metagenomes</taxon>
        <taxon>ecological metagenomes</taxon>
    </lineage>
</organism>